<keyword evidence="1" id="KW-1133">Transmembrane helix</keyword>
<evidence type="ECO:0000256" key="1">
    <source>
        <dbReference type="SAM" id="Phobius"/>
    </source>
</evidence>
<proteinExistence type="predicted"/>
<keyword evidence="3" id="KW-1185">Reference proteome</keyword>
<name>A0A078ACB0_STYLE</name>
<evidence type="ECO:0000313" key="2">
    <source>
        <dbReference type="EMBL" id="CDW79471.1"/>
    </source>
</evidence>
<gene>
    <name evidence="2" type="primary">Contig18927.g20078</name>
    <name evidence="2" type="ORF">STYLEM_8459</name>
</gene>
<dbReference type="InParanoid" id="A0A078ACB0"/>
<accession>A0A078ACB0</accession>
<evidence type="ECO:0000313" key="3">
    <source>
        <dbReference type="Proteomes" id="UP000039865"/>
    </source>
</evidence>
<feature type="transmembrane region" description="Helical" evidence="1">
    <location>
        <begin position="210"/>
        <end position="233"/>
    </location>
</feature>
<dbReference type="AlphaFoldDB" id="A0A078ACB0"/>
<dbReference type="Proteomes" id="UP000039865">
    <property type="component" value="Unassembled WGS sequence"/>
</dbReference>
<sequence length="243" mass="27528">MQFESSFVVSSVPMVQDFFGDVIKIFSSIPIEYYKYSSIILGCFAVYDGFVVNILQNISSLRSAALHPTLDMNAIQKYQDIKRNDQIIKKVIPNTSQSINDLKKKLSNKNAMNDLIQIFFFVYQINAILTDFIPILSTAAAPLALFILFQDHKTLAKSTYYSQFFDLSNTGAIIIASLIGLQAIFYPLAIQLLILLQYDAYFDFFTLLDIVFQPIMIQVFLQLLPISGARVYLKMAKTTSGIF</sequence>
<protein>
    <submittedName>
        <fullName evidence="2">Uncharacterized protein</fullName>
    </submittedName>
</protein>
<reference evidence="2 3" key="1">
    <citation type="submission" date="2014-06" db="EMBL/GenBank/DDBJ databases">
        <authorList>
            <person name="Swart Estienne"/>
        </authorList>
    </citation>
    <scope>NUCLEOTIDE SEQUENCE [LARGE SCALE GENOMIC DNA]</scope>
    <source>
        <strain evidence="2 3">130c</strain>
    </source>
</reference>
<dbReference type="EMBL" id="CCKQ01008028">
    <property type="protein sequence ID" value="CDW79471.1"/>
    <property type="molecule type" value="Genomic_DNA"/>
</dbReference>
<keyword evidence="1" id="KW-0472">Membrane</keyword>
<feature type="transmembrane region" description="Helical" evidence="1">
    <location>
        <begin position="170"/>
        <end position="198"/>
    </location>
</feature>
<feature type="transmembrane region" description="Helical" evidence="1">
    <location>
        <begin position="132"/>
        <end position="149"/>
    </location>
</feature>
<keyword evidence="1" id="KW-0812">Transmembrane</keyword>
<organism evidence="2 3">
    <name type="scientific">Stylonychia lemnae</name>
    <name type="common">Ciliate</name>
    <dbReference type="NCBI Taxonomy" id="5949"/>
    <lineage>
        <taxon>Eukaryota</taxon>
        <taxon>Sar</taxon>
        <taxon>Alveolata</taxon>
        <taxon>Ciliophora</taxon>
        <taxon>Intramacronucleata</taxon>
        <taxon>Spirotrichea</taxon>
        <taxon>Stichotrichia</taxon>
        <taxon>Sporadotrichida</taxon>
        <taxon>Oxytrichidae</taxon>
        <taxon>Stylonychinae</taxon>
        <taxon>Stylonychia</taxon>
    </lineage>
</organism>